<sequence length="348" mass="39608">MLFHTHLTDLYDNALRVIRQRRSRWKKERKRKSLRRSQQLPSSSSSSPSSPNTRLPPAKHDDDVAQSETFMQDIFAQMQNKMSENSTCSSEKPFVYLIKDQSSRITIENVEFEDADETGNDFEDDENAEQEKQSIATQTFKGKEVTINDLANAILKNMEKGACEKEGFCIKFKKDDVVNAIKQVQQYISEELNLGPAEFVSIRLRPTTSSAHLVFNALDKQADSAHNARKVRLKGTLEIHPTDEKTVASSERKNSGILTYDGKEVTVEVVVKAIARLILKIYGKRPPFKISRKELTVFIARKKTKLQRILNLEPLNDEMEIVSKRKSCRKTTVGIPSSEETKYGTYAS</sequence>
<name>A0A3P7KKA7_STRVU</name>
<dbReference type="AlphaFoldDB" id="A0A3P7KKA7"/>
<keyword evidence="3" id="KW-1185">Reference proteome</keyword>
<organism evidence="2 3">
    <name type="scientific">Strongylus vulgaris</name>
    <name type="common">Blood worm</name>
    <dbReference type="NCBI Taxonomy" id="40348"/>
    <lineage>
        <taxon>Eukaryota</taxon>
        <taxon>Metazoa</taxon>
        <taxon>Ecdysozoa</taxon>
        <taxon>Nematoda</taxon>
        <taxon>Chromadorea</taxon>
        <taxon>Rhabditida</taxon>
        <taxon>Rhabditina</taxon>
        <taxon>Rhabditomorpha</taxon>
        <taxon>Strongyloidea</taxon>
        <taxon>Strongylidae</taxon>
        <taxon>Strongylus</taxon>
    </lineage>
</organism>
<protein>
    <submittedName>
        <fullName evidence="2">Uncharacterized protein</fullName>
    </submittedName>
</protein>
<feature type="compositionally biased region" description="Basic residues" evidence="1">
    <location>
        <begin position="26"/>
        <end position="35"/>
    </location>
</feature>
<dbReference type="Proteomes" id="UP000270094">
    <property type="component" value="Unassembled WGS sequence"/>
</dbReference>
<accession>A0A3P7KKA7</accession>
<dbReference type="EMBL" id="UYYB01020003">
    <property type="protein sequence ID" value="VDM71345.1"/>
    <property type="molecule type" value="Genomic_DNA"/>
</dbReference>
<feature type="compositionally biased region" description="Low complexity" evidence="1">
    <location>
        <begin position="36"/>
        <end position="50"/>
    </location>
</feature>
<proteinExistence type="predicted"/>
<feature type="region of interest" description="Disordered" evidence="1">
    <location>
        <begin position="26"/>
        <end position="62"/>
    </location>
</feature>
<gene>
    <name evidence="2" type="ORF">SVUK_LOCUS6343</name>
</gene>
<dbReference type="OrthoDB" id="5846812at2759"/>
<reference evidence="2 3" key="1">
    <citation type="submission" date="2018-11" db="EMBL/GenBank/DDBJ databases">
        <authorList>
            <consortium name="Pathogen Informatics"/>
        </authorList>
    </citation>
    <scope>NUCLEOTIDE SEQUENCE [LARGE SCALE GENOMIC DNA]</scope>
</reference>
<evidence type="ECO:0000256" key="1">
    <source>
        <dbReference type="SAM" id="MobiDB-lite"/>
    </source>
</evidence>
<evidence type="ECO:0000313" key="2">
    <source>
        <dbReference type="EMBL" id="VDM71345.1"/>
    </source>
</evidence>
<evidence type="ECO:0000313" key="3">
    <source>
        <dbReference type="Proteomes" id="UP000270094"/>
    </source>
</evidence>